<sequence>MKWLLPAWICVCISCSCGLEISRLFDFWTDLFRPLPRNPNEGFIPDYTPYDQEEFDFIIVGAGSAGCVLANRLTEIGKWNVLLLEAGGNENFFSDVPIFASFLSTTSMNWGYSSEPLKRACKDLRNNVCFLPRGKVLGGSSVLNFLIYQRGHPEDFNDWARMGNKGWSYSDLLPYFKKSENIRIRQLMNSSYHGKGGYLDIEYAPYRSPLEIPFKKAGEELGFKWRDPNGEHVIGFSKPQATMRNGRRCSSSKAFLEPIRFRKNLKVSKYSTVERILIEPKTKTAYGVEFKKRNKRRQVRARREVILAAGTIGSAQLLMLSGVGPEEHLKEFKINPLVNLPVGYNLQDHVTFSGNAFIVNETNLCVNDMTAASPVSAAAYLAGRGPLTLPGGAAGLAFVRTKYAYDDPVETRPDIELVMGAGSLAGDLLGILRSLLGITDKWYLQVYGKLPFLTRQRSFAMNPVLIKPKSVGRLMLRSANHSDHPKIYPNYLEHPNDMRRMVEGVRLTQKVIGTKAFQRYGTRLHDVPFPGCEHLKFDSNEYWECAISQTSITLDHEVGTCKMGPSGDPTAVVSPRLVVNDVQGLRVADGSIMPRIPAAHTHAAIVMIAEKAADLIKEDWGMLTDSQNNTV</sequence>
<dbReference type="PROSITE" id="PS51257">
    <property type="entry name" value="PROKAR_LIPOPROTEIN"/>
    <property type="match status" value="1"/>
</dbReference>
<dbReference type="PANTHER" id="PTHR11552:SF216">
    <property type="entry name" value="GLUCOSE-METHANOL-CHOLINE OXIDOREDUCTASE N-TERMINAL DOMAIN-CONTAINING PROTEIN"/>
    <property type="match status" value="1"/>
</dbReference>
<dbReference type="RefSeq" id="XP_026764378.2">
    <property type="nucleotide sequence ID" value="XM_026908577.3"/>
</dbReference>
<feature type="active site" description="Proton acceptor" evidence="2">
    <location>
        <position position="600"/>
    </location>
</feature>
<comment type="similarity">
    <text evidence="1 4">Belongs to the GMC oxidoreductase family.</text>
</comment>
<evidence type="ECO:0000256" key="2">
    <source>
        <dbReference type="PIRSR" id="PIRSR000137-1"/>
    </source>
</evidence>
<feature type="binding site" evidence="3">
    <location>
        <position position="136"/>
    </location>
    <ligand>
        <name>FAD</name>
        <dbReference type="ChEBI" id="CHEBI:57692"/>
    </ligand>
</feature>
<keyword evidence="7" id="KW-1185">Reference proteome</keyword>
<dbReference type="GeneID" id="113522768"/>
<keyword evidence="3 4" id="KW-0274">FAD</keyword>
<evidence type="ECO:0000256" key="4">
    <source>
        <dbReference type="RuleBase" id="RU003968"/>
    </source>
</evidence>
<feature type="chain" id="PRO_5044639799" evidence="5">
    <location>
        <begin position="19"/>
        <end position="631"/>
    </location>
</feature>
<evidence type="ECO:0000313" key="9">
    <source>
        <dbReference type="RefSeq" id="XP_026764379.2"/>
    </source>
</evidence>
<evidence type="ECO:0000259" key="6">
    <source>
        <dbReference type="PROSITE" id="PS00623"/>
    </source>
</evidence>
<evidence type="ECO:0000256" key="1">
    <source>
        <dbReference type="ARBA" id="ARBA00010790"/>
    </source>
</evidence>
<organism evidence="7 8">
    <name type="scientific">Galleria mellonella</name>
    <name type="common">Greater wax moth</name>
    <dbReference type="NCBI Taxonomy" id="7137"/>
    <lineage>
        <taxon>Eukaryota</taxon>
        <taxon>Metazoa</taxon>
        <taxon>Ecdysozoa</taxon>
        <taxon>Arthropoda</taxon>
        <taxon>Hexapoda</taxon>
        <taxon>Insecta</taxon>
        <taxon>Pterygota</taxon>
        <taxon>Neoptera</taxon>
        <taxon>Endopterygota</taxon>
        <taxon>Lepidoptera</taxon>
        <taxon>Glossata</taxon>
        <taxon>Ditrysia</taxon>
        <taxon>Pyraloidea</taxon>
        <taxon>Pyralidae</taxon>
        <taxon>Galleriinae</taxon>
        <taxon>Galleria</taxon>
    </lineage>
</organism>
<dbReference type="PIRSF" id="PIRSF000137">
    <property type="entry name" value="Alcohol_oxidase"/>
    <property type="match status" value="1"/>
</dbReference>
<dbReference type="GO" id="GO:0016614">
    <property type="term" value="F:oxidoreductase activity, acting on CH-OH group of donors"/>
    <property type="evidence" value="ECO:0007669"/>
    <property type="project" value="InterPro"/>
</dbReference>
<dbReference type="InterPro" id="IPR012132">
    <property type="entry name" value="GMC_OxRdtase"/>
</dbReference>
<evidence type="ECO:0000256" key="3">
    <source>
        <dbReference type="PIRSR" id="PIRSR000137-2"/>
    </source>
</evidence>
<evidence type="ECO:0000313" key="8">
    <source>
        <dbReference type="RefSeq" id="XP_026764378.2"/>
    </source>
</evidence>
<feature type="binding site" evidence="3">
    <location>
        <position position="590"/>
    </location>
    <ligand>
        <name>FAD</name>
        <dbReference type="ChEBI" id="CHEBI:57692"/>
    </ligand>
</feature>
<dbReference type="Proteomes" id="UP001652740">
    <property type="component" value="Unplaced"/>
</dbReference>
<comment type="cofactor">
    <cofactor evidence="3">
        <name>FAD</name>
        <dbReference type="ChEBI" id="CHEBI:57692"/>
    </cofactor>
</comment>
<dbReference type="InterPro" id="IPR000172">
    <property type="entry name" value="GMC_OxRdtase_N"/>
</dbReference>
<dbReference type="SUPFAM" id="SSF51905">
    <property type="entry name" value="FAD/NAD(P)-binding domain"/>
    <property type="match status" value="1"/>
</dbReference>
<dbReference type="SUPFAM" id="SSF54373">
    <property type="entry name" value="FAD-linked reductases, C-terminal domain"/>
    <property type="match status" value="1"/>
</dbReference>
<dbReference type="Pfam" id="PF05199">
    <property type="entry name" value="GMC_oxred_C"/>
    <property type="match status" value="1"/>
</dbReference>
<feature type="domain" description="Glucose-methanol-choline oxidoreductase N-terminal" evidence="6">
    <location>
        <begin position="134"/>
        <end position="157"/>
    </location>
</feature>
<evidence type="ECO:0000313" key="7">
    <source>
        <dbReference type="Proteomes" id="UP001652740"/>
    </source>
</evidence>
<evidence type="ECO:0000256" key="5">
    <source>
        <dbReference type="SAM" id="SignalP"/>
    </source>
</evidence>
<dbReference type="Gene3D" id="3.50.50.60">
    <property type="entry name" value="FAD/NAD(P)-binding domain"/>
    <property type="match status" value="1"/>
</dbReference>
<dbReference type="KEGG" id="gmw:113522768"/>
<dbReference type="RefSeq" id="XP_026764379.2">
    <property type="nucleotide sequence ID" value="XM_026908578.3"/>
</dbReference>
<feature type="active site" description="Proton donor" evidence="2">
    <location>
        <position position="556"/>
    </location>
</feature>
<reference evidence="8 9" key="1">
    <citation type="submission" date="2025-05" db="UniProtKB">
        <authorList>
            <consortium name="RefSeq"/>
        </authorList>
    </citation>
    <scope>IDENTIFICATION</scope>
    <source>
        <tissue evidence="8 9">Whole larvae</tissue>
    </source>
</reference>
<name>A0A6J1X453_GALME</name>
<feature type="binding site" evidence="3">
    <location>
        <position position="273"/>
    </location>
    <ligand>
        <name>FAD</name>
        <dbReference type="ChEBI" id="CHEBI:57692"/>
    </ligand>
</feature>
<dbReference type="InterPro" id="IPR036188">
    <property type="entry name" value="FAD/NAD-bd_sf"/>
</dbReference>
<protein>
    <submittedName>
        <fullName evidence="8 9">Glucose dehydrogenase [FAD, quinone]</fullName>
    </submittedName>
</protein>
<gene>
    <name evidence="8 9" type="primary">LOC113522768</name>
</gene>
<feature type="signal peptide" evidence="5">
    <location>
        <begin position="1"/>
        <end position="18"/>
    </location>
</feature>
<accession>A0A6J1X453</accession>
<dbReference type="InterPro" id="IPR007867">
    <property type="entry name" value="GMC_OxRtase_C"/>
</dbReference>
<proteinExistence type="inferred from homology"/>
<dbReference type="PANTHER" id="PTHR11552">
    <property type="entry name" value="GLUCOSE-METHANOL-CHOLINE GMC OXIDOREDUCTASE"/>
    <property type="match status" value="1"/>
</dbReference>
<keyword evidence="4" id="KW-0285">Flavoprotein</keyword>
<keyword evidence="5" id="KW-0732">Signal</keyword>
<dbReference type="PROSITE" id="PS00623">
    <property type="entry name" value="GMC_OXRED_1"/>
    <property type="match status" value="1"/>
</dbReference>
<dbReference type="Pfam" id="PF00732">
    <property type="entry name" value="GMC_oxred_N"/>
    <property type="match status" value="1"/>
</dbReference>
<dbReference type="AlphaFoldDB" id="A0A6J1X453"/>
<dbReference type="GO" id="GO:0050660">
    <property type="term" value="F:flavin adenine dinucleotide binding"/>
    <property type="evidence" value="ECO:0007669"/>
    <property type="project" value="InterPro"/>
</dbReference>
<dbReference type="Gene3D" id="3.30.560.10">
    <property type="entry name" value="Glucose Oxidase, domain 3"/>
    <property type="match status" value="1"/>
</dbReference>